<keyword evidence="8 9" id="KW-0413">Isomerase</keyword>
<comment type="similarity">
    <text evidence="9">Belongs to the TrpF family.</text>
</comment>
<evidence type="ECO:0000256" key="2">
    <source>
        <dbReference type="ARBA" id="ARBA00004664"/>
    </source>
</evidence>
<evidence type="ECO:0000259" key="10">
    <source>
        <dbReference type="Pfam" id="PF00697"/>
    </source>
</evidence>
<comment type="pathway">
    <text evidence="2 9">Amino-acid biosynthesis; L-tryptophan biosynthesis; L-tryptophan from chorismate: step 3/5.</text>
</comment>
<dbReference type="CDD" id="cd00405">
    <property type="entry name" value="PRAI"/>
    <property type="match status" value="1"/>
</dbReference>
<evidence type="ECO:0000256" key="4">
    <source>
        <dbReference type="ARBA" id="ARBA00022272"/>
    </source>
</evidence>
<dbReference type="InterPro" id="IPR011060">
    <property type="entry name" value="RibuloseP-bd_barrel"/>
</dbReference>
<feature type="domain" description="N-(5'phosphoribosyl) anthranilate isomerase (PRAI)" evidence="10">
    <location>
        <begin position="10"/>
        <end position="217"/>
    </location>
</feature>
<dbReference type="GO" id="GO:0016853">
    <property type="term" value="F:isomerase activity"/>
    <property type="evidence" value="ECO:0007669"/>
    <property type="project" value="UniProtKB-KW"/>
</dbReference>
<dbReference type="InterPro" id="IPR001240">
    <property type="entry name" value="PRAI_dom"/>
</dbReference>
<evidence type="ECO:0000313" key="12">
    <source>
        <dbReference type="Proteomes" id="UP001199525"/>
    </source>
</evidence>
<keyword evidence="12" id="KW-1185">Reference proteome</keyword>
<evidence type="ECO:0000256" key="1">
    <source>
        <dbReference type="ARBA" id="ARBA00001164"/>
    </source>
</evidence>
<comment type="caution">
    <text evidence="11">The sequence shown here is derived from an EMBL/GenBank/DDBJ whole genome shotgun (WGS) entry which is preliminary data.</text>
</comment>
<reference evidence="11 12" key="1">
    <citation type="journal article" date="2021" name="Microorganisms">
        <title>Genome Evolution of Filamentous Cyanobacterium Nostoc Species: From Facultative Symbiosis to Free Living.</title>
        <authorList>
            <person name="Huo D."/>
            <person name="Li H."/>
            <person name="Cai F."/>
            <person name="Guo X."/>
            <person name="Qiao Z."/>
            <person name="Wang W."/>
            <person name="Yu G."/>
            <person name="Li R."/>
        </authorList>
    </citation>
    <scope>NUCLEOTIDE SEQUENCE [LARGE SCALE GENOMIC DNA]</scope>
    <source>
        <strain evidence="11 12">CHAB 5714</strain>
    </source>
</reference>
<keyword evidence="6 9" id="KW-0822">Tryptophan biosynthesis</keyword>
<dbReference type="Proteomes" id="UP001199525">
    <property type="component" value="Unassembled WGS sequence"/>
</dbReference>
<dbReference type="PANTHER" id="PTHR42894">
    <property type="entry name" value="N-(5'-PHOSPHORIBOSYL)ANTHRANILATE ISOMERASE"/>
    <property type="match status" value="1"/>
</dbReference>
<organism evidence="11 12">
    <name type="scientific">Nostoc favosum CHAB5714</name>
    <dbReference type="NCBI Taxonomy" id="2780399"/>
    <lineage>
        <taxon>Bacteria</taxon>
        <taxon>Bacillati</taxon>
        <taxon>Cyanobacteriota</taxon>
        <taxon>Cyanophyceae</taxon>
        <taxon>Nostocales</taxon>
        <taxon>Nostocaceae</taxon>
        <taxon>Nostoc</taxon>
        <taxon>Nostoc favosum</taxon>
    </lineage>
</organism>
<name>A0ABS8ID11_9NOSO</name>
<dbReference type="Gene3D" id="3.20.20.70">
    <property type="entry name" value="Aldolase class I"/>
    <property type="match status" value="1"/>
</dbReference>
<evidence type="ECO:0000256" key="5">
    <source>
        <dbReference type="ARBA" id="ARBA00022605"/>
    </source>
</evidence>
<gene>
    <name evidence="9" type="primary">trpF</name>
    <name evidence="11" type="ORF">LC586_23280</name>
</gene>
<keyword evidence="5 9" id="KW-0028">Amino-acid biosynthesis</keyword>
<evidence type="ECO:0000313" key="11">
    <source>
        <dbReference type="EMBL" id="MCC5602042.1"/>
    </source>
</evidence>
<dbReference type="EMBL" id="JAIVFQ010000042">
    <property type="protein sequence ID" value="MCC5602042.1"/>
    <property type="molecule type" value="Genomic_DNA"/>
</dbReference>
<evidence type="ECO:0000256" key="6">
    <source>
        <dbReference type="ARBA" id="ARBA00022822"/>
    </source>
</evidence>
<evidence type="ECO:0000256" key="9">
    <source>
        <dbReference type="HAMAP-Rule" id="MF_00135"/>
    </source>
</evidence>
<dbReference type="SUPFAM" id="SSF51366">
    <property type="entry name" value="Ribulose-phoshate binding barrel"/>
    <property type="match status" value="1"/>
</dbReference>
<protein>
    <recommendedName>
        <fullName evidence="4 9">N-(5'-phosphoribosyl)anthranilate isomerase</fullName>
        <shortName evidence="9">PRAI</shortName>
        <ecNumber evidence="3 9">5.3.1.24</ecNumber>
    </recommendedName>
</protein>
<comment type="catalytic activity">
    <reaction evidence="1 9">
        <text>N-(5-phospho-beta-D-ribosyl)anthranilate = 1-(2-carboxyphenylamino)-1-deoxy-D-ribulose 5-phosphate</text>
        <dbReference type="Rhea" id="RHEA:21540"/>
        <dbReference type="ChEBI" id="CHEBI:18277"/>
        <dbReference type="ChEBI" id="CHEBI:58613"/>
        <dbReference type="EC" id="5.3.1.24"/>
    </reaction>
</comment>
<dbReference type="Pfam" id="PF00697">
    <property type="entry name" value="PRAI"/>
    <property type="match status" value="1"/>
</dbReference>
<dbReference type="InterPro" id="IPR013785">
    <property type="entry name" value="Aldolase_TIM"/>
</dbReference>
<accession>A0ABS8ID11</accession>
<proteinExistence type="inferred from homology"/>
<evidence type="ECO:0000256" key="7">
    <source>
        <dbReference type="ARBA" id="ARBA00023141"/>
    </source>
</evidence>
<evidence type="ECO:0000256" key="3">
    <source>
        <dbReference type="ARBA" id="ARBA00012572"/>
    </source>
</evidence>
<dbReference type="PANTHER" id="PTHR42894:SF1">
    <property type="entry name" value="N-(5'-PHOSPHORIBOSYL)ANTHRANILATE ISOMERASE"/>
    <property type="match status" value="1"/>
</dbReference>
<dbReference type="InterPro" id="IPR044643">
    <property type="entry name" value="TrpF_fam"/>
</dbReference>
<evidence type="ECO:0000256" key="8">
    <source>
        <dbReference type="ARBA" id="ARBA00023235"/>
    </source>
</evidence>
<dbReference type="EC" id="5.3.1.24" evidence="3 9"/>
<dbReference type="RefSeq" id="WP_229487013.1">
    <property type="nucleotide sequence ID" value="NZ_JAIVFQ010000042.1"/>
</dbReference>
<dbReference type="HAMAP" id="MF_00135">
    <property type="entry name" value="PRAI"/>
    <property type="match status" value="1"/>
</dbReference>
<sequence length="234" mass="25274">MERTANPRVKICCISSIEEAWIAIRCGASALGLVSQMPSGPGVISEELIAKIAACVPPPIATFLLTSSLDAQEIIQQVRCCRTNTVQICDYLESGSYQDIRDALPGISIVQVIHVITEKSIDEAINVAPYVDAILLDSGNQSLLIKELGGTGRLHDWNLSAKIREQVNVPIFLAGGLKPENVAIAVKQVAPFGLDLCSAVRSNGKLDENKLKLFFQQLNRALGRSEIKLPTPNS</sequence>
<keyword evidence="7 9" id="KW-0057">Aromatic amino acid biosynthesis</keyword>